<evidence type="ECO:0000313" key="2">
    <source>
        <dbReference type="Proteomes" id="UP000616151"/>
    </source>
</evidence>
<dbReference type="Proteomes" id="UP000616151">
    <property type="component" value="Unassembled WGS sequence"/>
</dbReference>
<sequence length="499" mass="52625">MIDGLLLGFQVAFSFDNLLYCLIGVTLGTFIGMLPGVGPLVTIAMLLPMTYGLPPEGSLIMLAGIYYGASYGGSSTAILVNLPGESSSVVTCLDGYQMAKKGRAGAALAIAAIGSFVAGCIGTLAIALFAPWLGRAALDFGAAEYTALIVMALVATSVLVQGAFIKGLLMALLGILIGLIGMDTNSGALRYTFGLTPLMDGVKFVVVAVGMFAFTEIIMQLRSHTAQPVEATKVDSLMPTREELKASALPILRGTGIGMFFGILPGIGPTMSSFASYMLEKRVARDPSRFGHGAIEGVAGPEAANNAAAQTSFIPTLTLGVPGSATMALMLGALMIQGITPGPNVITERPTLFWGLVASMWIGNVLLVILNLPLIRLWTALLKVPYSWLFSLILILSCFGIYSLANSYSDVLLGAFFGMLGYLFLKLDCSPAPFILGLVLGPMLEENVRRALLISHGDPATFIASPISIGFLSATILLVLWILLPAVRRRKEKIELETN</sequence>
<reference evidence="1" key="1">
    <citation type="submission" date="2021-01" db="EMBL/GenBank/DDBJ databases">
        <authorList>
            <person name="Sun Q."/>
        </authorList>
    </citation>
    <scope>NUCLEOTIDE SEQUENCE</scope>
    <source>
        <strain evidence="1">YIM B02566</strain>
    </source>
</reference>
<name>A0ACC5RDJ0_9HYPH</name>
<accession>A0ACC5RDJ0</accession>
<proteinExistence type="predicted"/>
<dbReference type="EMBL" id="JAENHL010000008">
    <property type="protein sequence ID" value="MBK1870687.1"/>
    <property type="molecule type" value="Genomic_DNA"/>
</dbReference>
<keyword evidence="2" id="KW-1185">Reference proteome</keyword>
<protein>
    <submittedName>
        <fullName evidence="1">Tripartite tricarboxylate transporter permease</fullName>
    </submittedName>
</protein>
<comment type="caution">
    <text evidence="1">The sequence shown here is derived from an EMBL/GenBank/DDBJ whole genome shotgun (WGS) entry which is preliminary data.</text>
</comment>
<evidence type="ECO:0000313" key="1">
    <source>
        <dbReference type="EMBL" id="MBK1870687.1"/>
    </source>
</evidence>
<organism evidence="1 2">
    <name type="scientific">Taklimakanibacter albus</name>
    <dbReference type="NCBI Taxonomy" id="2800327"/>
    <lineage>
        <taxon>Bacteria</taxon>
        <taxon>Pseudomonadati</taxon>
        <taxon>Pseudomonadota</taxon>
        <taxon>Alphaproteobacteria</taxon>
        <taxon>Hyphomicrobiales</taxon>
        <taxon>Aestuariivirgaceae</taxon>
        <taxon>Taklimakanibacter</taxon>
    </lineage>
</organism>
<gene>
    <name evidence="1" type="ORF">JHL16_30255</name>
</gene>